<dbReference type="Gene3D" id="2.60.40.1090">
    <property type="entry name" value="Fimbrial-type adhesion domain"/>
    <property type="match status" value="1"/>
</dbReference>
<evidence type="ECO:0000256" key="4">
    <source>
        <dbReference type="ARBA" id="ARBA00023263"/>
    </source>
</evidence>
<dbReference type="InterPro" id="IPR039458">
    <property type="entry name" value="FimA-like"/>
</dbReference>
<dbReference type="InterPro" id="IPR050263">
    <property type="entry name" value="Bact_Fimbrial_Adh_Pro"/>
</dbReference>
<dbReference type="Pfam" id="PF16970">
    <property type="entry name" value="FimA"/>
    <property type="match status" value="1"/>
</dbReference>
<dbReference type="GO" id="GO:0043709">
    <property type="term" value="P:cell adhesion involved in single-species biofilm formation"/>
    <property type="evidence" value="ECO:0007669"/>
    <property type="project" value="TreeGrafter"/>
</dbReference>
<proteinExistence type="inferred from homology"/>
<keyword evidence="3 5" id="KW-0732">Signal</keyword>
<dbReference type="GO" id="GO:0009289">
    <property type="term" value="C:pilus"/>
    <property type="evidence" value="ECO:0007669"/>
    <property type="project" value="UniProtKB-SubCell"/>
</dbReference>
<evidence type="ECO:0000256" key="5">
    <source>
        <dbReference type="SAM" id="SignalP"/>
    </source>
</evidence>
<reference evidence="6 7" key="1">
    <citation type="submission" date="2019-10" db="EMBL/GenBank/DDBJ databases">
        <title>Characterization of a new Citrobacter species.</title>
        <authorList>
            <person name="Goncalves Ribeiro T."/>
            <person name="Izdebski R."/>
            <person name="Urbanowicz P."/>
            <person name="Carmeli Y."/>
            <person name="Gniadkowski M."/>
            <person name="Peixe L."/>
        </authorList>
    </citation>
    <scope>NUCLEOTIDE SEQUENCE [LARGE SCALE GENOMIC DNA]</scope>
    <source>
        <strain evidence="6 7">NMI7905_11</strain>
    </source>
</reference>
<comment type="subcellular location">
    <subcellularLocation>
        <location evidence="1">Fimbrium</location>
    </subcellularLocation>
</comment>
<evidence type="ECO:0000256" key="1">
    <source>
        <dbReference type="ARBA" id="ARBA00004561"/>
    </source>
</evidence>
<name>A0A6L5E770_9ENTR</name>
<evidence type="ECO:0000256" key="2">
    <source>
        <dbReference type="ARBA" id="ARBA00006671"/>
    </source>
</evidence>
<sequence length="192" mass="19502">MKLSVFFKVGLIASASMGMVNASYAAPGASSGTITFEGKITSSTCEATVNGVEADGTVTLPPVAVSAFTDATAGRTPFTIELANCTLTDPDTKVGTFFEPDGIQVDSATGHLNNIATTGAATGVSLQLSNGNDDTAILVGDAGQTGSAQYVVPDTTSKKGTLSYFVEYYKVSGATLGAGAVQGKVVYDLIYK</sequence>
<keyword evidence="7" id="KW-1185">Reference proteome</keyword>
<feature type="signal peptide" evidence="5">
    <location>
        <begin position="1"/>
        <end position="25"/>
    </location>
</feature>
<dbReference type="InterPro" id="IPR036937">
    <property type="entry name" value="Adhesion_dom_fimbrial_sf"/>
</dbReference>
<keyword evidence="4" id="KW-0281">Fimbrium</keyword>
<dbReference type="PANTHER" id="PTHR33420">
    <property type="entry name" value="FIMBRIAL SUBUNIT ELFA-RELATED"/>
    <property type="match status" value="1"/>
</dbReference>
<evidence type="ECO:0000313" key="7">
    <source>
        <dbReference type="Proteomes" id="UP000475079"/>
    </source>
</evidence>
<feature type="chain" id="PRO_5027123418" evidence="5">
    <location>
        <begin position="26"/>
        <end position="192"/>
    </location>
</feature>
<evidence type="ECO:0000313" key="6">
    <source>
        <dbReference type="EMBL" id="MPQ50418.1"/>
    </source>
</evidence>
<organism evidence="6 7">
    <name type="scientific">Citrobacter telavivensis</name>
    <dbReference type="NCBI Taxonomy" id="2653932"/>
    <lineage>
        <taxon>Bacteria</taxon>
        <taxon>Pseudomonadati</taxon>
        <taxon>Pseudomonadota</taxon>
        <taxon>Gammaproteobacteria</taxon>
        <taxon>Enterobacterales</taxon>
        <taxon>Enterobacteriaceae</taxon>
        <taxon>Citrobacter</taxon>
    </lineage>
</organism>
<dbReference type="SUPFAM" id="SSF49401">
    <property type="entry name" value="Bacterial adhesins"/>
    <property type="match status" value="1"/>
</dbReference>
<evidence type="ECO:0000256" key="3">
    <source>
        <dbReference type="ARBA" id="ARBA00022729"/>
    </source>
</evidence>
<protein>
    <submittedName>
        <fullName evidence="6">Type 1 fimbrial protein</fullName>
    </submittedName>
</protein>
<dbReference type="Proteomes" id="UP000475079">
    <property type="component" value="Unassembled WGS sequence"/>
</dbReference>
<dbReference type="EMBL" id="WHIY01000003">
    <property type="protein sequence ID" value="MPQ50418.1"/>
    <property type="molecule type" value="Genomic_DNA"/>
</dbReference>
<dbReference type="PANTHER" id="PTHR33420:SF3">
    <property type="entry name" value="FIMBRIAL SUBUNIT ELFA"/>
    <property type="match status" value="1"/>
</dbReference>
<comment type="caution">
    <text evidence="6">The sequence shown here is derived from an EMBL/GenBank/DDBJ whole genome shotgun (WGS) entry which is preliminary data.</text>
</comment>
<dbReference type="InterPro" id="IPR008966">
    <property type="entry name" value="Adhesion_dom_sf"/>
</dbReference>
<comment type="similarity">
    <text evidence="2">Belongs to the fimbrial protein family.</text>
</comment>
<dbReference type="AlphaFoldDB" id="A0A6L5E770"/>
<gene>
    <name evidence="6" type="ORF">GBB84_05775</name>
</gene>
<dbReference type="RefSeq" id="WP_152404409.1">
    <property type="nucleotide sequence ID" value="NZ_WHIY01000003.1"/>
</dbReference>
<accession>A0A6L5E770</accession>